<keyword evidence="4" id="KW-1185">Reference proteome</keyword>
<dbReference type="InterPro" id="IPR054708">
    <property type="entry name" value="MTPAP-like_central"/>
</dbReference>
<evidence type="ECO:0000259" key="2">
    <source>
        <dbReference type="Pfam" id="PF22600"/>
    </source>
</evidence>
<dbReference type="CDD" id="cd05402">
    <property type="entry name" value="NT_PAP_TUTase"/>
    <property type="match status" value="1"/>
</dbReference>
<dbReference type="Gene3D" id="3.30.460.10">
    <property type="entry name" value="Beta Polymerase, domain 2"/>
    <property type="match status" value="1"/>
</dbReference>
<evidence type="ECO:0000313" key="4">
    <source>
        <dbReference type="Proteomes" id="UP001341281"/>
    </source>
</evidence>
<dbReference type="InterPro" id="IPR043519">
    <property type="entry name" value="NT_sf"/>
</dbReference>
<feature type="region of interest" description="Disordered" evidence="1">
    <location>
        <begin position="456"/>
        <end position="488"/>
    </location>
</feature>
<dbReference type="SUPFAM" id="SSF81301">
    <property type="entry name" value="Nucleotidyltransferase"/>
    <property type="match status" value="1"/>
</dbReference>
<dbReference type="AlphaFoldDB" id="A0AAQ3WIR6"/>
<accession>A0AAQ3WIR6</accession>
<reference evidence="3 4" key="1">
    <citation type="submission" date="2024-02" db="EMBL/GenBank/DDBJ databases">
        <title>High-quality chromosome-scale genome assembly of Pensacola bahiagrass (Paspalum notatum Flugge var. saurae).</title>
        <authorList>
            <person name="Vega J.M."/>
            <person name="Podio M."/>
            <person name="Orjuela J."/>
            <person name="Siena L.A."/>
            <person name="Pessino S.C."/>
            <person name="Combes M.C."/>
            <person name="Mariac C."/>
            <person name="Albertini E."/>
            <person name="Pupilli F."/>
            <person name="Ortiz J.P.A."/>
            <person name="Leblanc O."/>
        </authorList>
    </citation>
    <scope>NUCLEOTIDE SEQUENCE [LARGE SCALE GENOMIC DNA]</scope>
    <source>
        <strain evidence="3">R1</strain>
        <tissue evidence="3">Leaf</tissue>
    </source>
</reference>
<proteinExistence type="predicted"/>
<dbReference type="GO" id="GO:0031123">
    <property type="term" value="P:RNA 3'-end processing"/>
    <property type="evidence" value="ECO:0007669"/>
    <property type="project" value="TreeGrafter"/>
</dbReference>
<dbReference type="GO" id="GO:0016779">
    <property type="term" value="F:nucleotidyltransferase activity"/>
    <property type="evidence" value="ECO:0007669"/>
    <property type="project" value="TreeGrafter"/>
</dbReference>
<dbReference type="SUPFAM" id="SSF81631">
    <property type="entry name" value="PAP/OAS1 substrate-binding domain"/>
    <property type="match status" value="1"/>
</dbReference>
<dbReference type="Gene3D" id="1.10.1410.10">
    <property type="match status" value="1"/>
</dbReference>
<dbReference type="Proteomes" id="UP001341281">
    <property type="component" value="Chromosome 03"/>
</dbReference>
<gene>
    <name evidence="3" type="ORF">U9M48_012863</name>
</gene>
<organism evidence="3 4">
    <name type="scientific">Paspalum notatum var. saurae</name>
    <dbReference type="NCBI Taxonomy" id="547442"/>
    <lineage>
        <taxon>Eukaryota</taxon>
        <taxon>Viridiplantae</taxon>
        <taxon>Streptophyta</taxon>
        <taxon>Embryophyta</taxon>
        <taxon>Tracheophyta</taxon>
        <taxon>Spermatophyta</taxon>
        <taxon>Magnoliopsida</taxon>
        <taxon>Liliopsida</taxon>
        <taxon>Poales</taxon>
        <taxon>Poaceae</taxon>
        <taxon>PACMAD clade</taxon>
        <taxon>Panicoideae</taxon>
        <taxon>Andropogonodae</taxon>
        <taxon>Paspaleae</taxon>
        <taxon>Paspalinae</taxon>
        <taxon>Paspalum</taxon>
    </lineage>
</organism>
<dbReference type="PANTHER" id="PTHR12271:SF114">
    <property type="entry name" value="OS09G0570600 PROTEIN"/>
    <property type="match status" value="1"/>
</dbReference>
<name>A0AAQ3WIR6_PASNO</name>
<evidence type="ECO:0000256" key="1">
    <source>
        <dbReference type="SAM" id="MobiDB-lite"/>
    </source>
</evidence>
<dbReference type="Pfam" id="PF22600">
    <property type="entry name" value="MTPAP-like_central"/>
    <property type="match status" value="1"/>
</dbReference>
<dbReference type="PANTHER" id="PTHR12271">
    <property type="entry name" value="POLY A POLYMERASE CID PAP -RELATED"/>
    <property type="match status" value="1"/>
</dbReference>
<dbReference type="EMBL" id="CP144747">
    <property type="protein sequence ID" value="WVZ63216.1"/>
    <property type="molecule type" value="Genomic_DNA"/>
</dbReference>
<evidence type="ECO:0000313" key="3">
    <source>
        <dbReference type="EMBL" id="WVZ63216.1"/>
    </source>
</evidence>
<protein>
    <recommendedName>
        <fullName evidence="2">Poly(A) RNA polymerase mitochondrial-like central palm domain-containing protein</fullName>
    </recommendedName>
</protein>
<feature type="domain" description="Poly(A) RNA polymerase mitochondrial-like central palm" evidence="2">
    <location>
        <begin position="104"/>
        <end position="248"/>
    </location>
</feature>
<sequence>MEKNLSPLLFAGTGMESFSPRRNGYGEAFPNGEFSVDISRETRSCAAREAILLRHVDFGGQHLRVRCSEASIWDSQELYMHAERQELEELTTISVNPSLLPTLNHLLLEVYAVLRPKPREYDQRNNLVDVFRKMASQIFGSNDGFPVVEPFGSFTMDLFTALSDLDLSVNFGANTGDEYTRKKQICVIRKFSKVLYSHQRNGIFCGVLPIVSARVPILKVVDRGTRIECDISVENKDGMTRSMIFKFVSSLDERFQILSYLVKFWAKVHDLNSPRELTMSSMSIISLVAFHLQTRQPPILPAFSALLKDGFDYASVERNILLFKGFGSRNKESVAELFVTLISKLLSGESLWEHGLCASNFEASWISKTWKKGVGNLSVEDFLDRSQNFARSVGKVQMQRVCKCLRECSLNLLDFMGGRMDILKLKTLLFGGLSPDELVNKSCLKRGKRKREWQLRPQGRYVSQKRAKHGGNATTSSDPSPTPPDKVWPRVRHDQLAAQQSRNRQFVPIIQWPSIVPSGFGYGLSLEFPSVARHFGKGILGRVPRHFGKGILGRAPGNNSLVNTTSAATARSNFSDATPTYISTVM</sequence>